<dbReference type="PANTHER" id="PTHR33736">
    <property type="entry name" value="F-BOX PROTEIN-RELATED"/>
    <property type="match status" value="1"/>
</dbReference>
<feature type="domain" description="F-box" evidence="2">
    <location>
        <begin position="16"/>
        <end position="57"/>
    </location>
</feature>
<dbReference type="InterPro" id="IPR001810">
    <property type="entry name" value="F-box_dom"/>
</dbReference>
<organism evidence="3 4">
    <name type="scientific">Flemingia macrophylla</name>
    <dbReference type="NCBI Taxonomy" id="520843"/>
    <lineage>
        <taxon>Eukaryota</taxon>
        <taxon>Viridiplantae</taxon>
        <taxon>Streptophyta</taxon>
        <taxon>Embryophyta</taxon>
        <taxon>Tracheophyta</taxon>
        <taxon>Spermatophyta</taxon>
        <taxon>Magnoliopsida</taxon>
        <taxon>eudicotyledons</taxon>
        <taxon>Gunneridae</taxon>
        <taxon>Pentapetalae</taxon>
        <taxon>rosids</taxon>
        <taxon>fabids</taxon>
        <taxon>Fabales</taxon>
        <taxon>Fabaceae</taxon>
        <taxon>Papilionoideae</taxon>
        <taxon>50 kb inversion clade</taxon>
        <taxon>NPAAA clade</taxon>
        <taxon>indigoferoid/millettioid clade</taxon>
        <taxon>Phaseoleae</taxon>
        <taxon>Flemingia</taxon>
    </lineage>
</organism>
<keyword evidence="1" id="KW-1133">Transmembrane helix</keyword>
<evidence type="ECO:0000313" key="3">
    <source>
        <dbReference type="EMBL" id="KAL2345258.1"/>
    </source>
</evidence>
<dbReference type="SUPFAM" id="SSF81383">
    <property type="entry name" value="F-box domain"/>
    <property type="match status" value="1"/>
</dbReference>
<reference evidence="3 4" key="1">
    <citation type="submission" date="2024-08" db="EMBL/GenBank/DDBJ databases">
        <title>Insights into the chromosomal genome structure of Flemingia macrophylla.</title>
        <authorList>
            <person name="Ding Y."/>
            <person name="Zhao Y."/>
            <person name="Bi W."/>
            <person name="Wu M."/>
            <person name="Zhao G."/>
            <person name="Gong Y."/>
            <person name="Li W."/>
            <person name="Zhang P."/>
        </authorList>
    </citation>
    <scope>NUCLEOTIDE SEQUENCE [LARGE SCALE GENOMIC DNA]</scope>
    <source>
        <strain evidence="3">DYQJB</strain>
        <tissue evidence="3">Leaf</tissue>
    </source>
</reference>
<dbReference type="Gene3D" id="1.20.1280.50">
    <property type="match status" value="1"/>
</dbReference>
<evidence type="ECO:0000256" key="1">
    <source>
        <dbReference type="SAM" id="Phobius"/>
    </source>
</evidence>
<proteinExistence type="predicted"/>
<name>A0ABD1NCE1_9FABA</name>
<keyword evidence="4" id="KW-1185">Reference proteome</keyword>
<sequence length="327" mass="35942">MVCTTDGATTISAVHPDVIQTHILTRLDGPALACVASTCSELHALSENEPLWAEICRSTWPSTSAPRMRHVISTFPRASRSFFADSFAPFSARSWREARAESAPAELISAVDIFLDGRAVVSRVVETETESGWFRCSPFRVDVLDTKEAAATGAEYPRSEEECAGIAERMRVSWLVVDPRGRRAVEVSGGRAVAVERHWLSGDVRVRLATVVSGGERGSATELAVCGVSVTLGSEMQVREACLELEDMDGMKLNGRDSLGILQRALQGKRGKLFCEGEDGIQRYLAFVNIKMQRKERKLRDERRLDMLCVCVGLTLLSFVALSTLFL</sequence>
<dbReference type="AlphaFoldDB" id="A0ABD1NCE1"/>
<dbReference type="EMBL" id="JBGMDY010000002">
    <property type="protein sequence ID" value="KAL2345258.1"/>
    <property type="molecule type" value="Genomic_DNA"/>
</dbReference>
<dbReference type="InterPro" id="IPR045283">
    <property type="entry name" value="AT3G44326-like"/>
</dbReference>
<dbReference type="Pfam" id="PF12937">
    <property type="entry name" value="F-box-like"/>
    <property type="match status" value="1"/>
</dbReference>
<accession>A0ABD1NCE1</accession>
<feature type="transmembrane region" description="Helical" evidence="1">
    <location>
        <begin position="305"/>
        <end position="326"/>
    </location>
</feature>
<keyword evidence="1" id="KW-0472">Membrane</keyword>
<gene>
    <name evidence="3" type="ORF">Fmac_006543</name>
</gene>
<dbReference type="PANTHER" id="PTHR33736:SF13">
    <property type="entry name" value="OS11G0155100 PROTEIN"/>
    <property type="match status" value="1"/>
</dbReference>
<evidence type="ECO:0000313" key="4">
    <source>
        <dbReference type="Proteomes" id="UP001603857"/>
    </source>
</evidence>
<evidence type="ECO:0000259" key="2">
    <source>
        <dbReference type="Pfam" id="PF12937"/>
    </source>
</evidence>
<keyword evidence="1" id="KW-0812">Transmembrane</keyword>
<protein>
    <recommendedName>
        <fullName evidence="2">F-box domain-containing protein</fullName>
    </recommendedName>
</protein>
<dbReference type="InterPro" id="IPR036047">
    <property type="entry name" value="F-box-like_dom_sf"/>
</dbReference>
<comment type="caution">
    <text evidence="3">The sequence shown here is derived from an EMBL/GenBank/DDBJ whole genome shotgun (WGS) entry which is preliminary data.</text>
</comment>
<dbReference type="Proteomes" id="UP001603857">
    <property type="component" value="Unassembled WGS sequence"/>
</dbReference>